<sequence>MKKIERNVYNEVTEFSNKGWANDGNFNFTAGVLESLLINALEQLPKGKREVLLNRLIDIDAKFFTKKEAA</sequence>
<protein>
    <submittedName>
        <fullName evidence="1">Uncharacterized protein</fullName>
    </submittedName>
</protein>
<gene>
    <name evidence="1" type="ORF">UFOVP245_31</name>
</gene>
<reference evidence="1" key="1">
    <citation type="submission" date="2020-05" db="EMBL/GenBank/DDBJ databases">
        <authorList>
            <person name="Chiriac C."/>
            <person name="Salcher M."/>
            <person name="Ghai R."/>
            <person name="Kavagutti S V."/>
        </authorList>
    </citation>
    <scope>NUCLEOTIDE SEQUENCE</scope>
</reference>
<evidence type="ECO:0000313" key="1">
    <source>
        <dbReference type="EMBL" id="CAB5220814.1"/>
    </source>
</evidence>
<proteinExistence type="predicted"/>
<name>A0A6J7WXJ8_9CAUD</name>
<organism evidence="1">
    <name type="scientific">uncultured Caudovirales phage</name>
    <dbReference type="NCBI Taxonomy" id="2100421"/>
    <lineage>
        <taxon>Viruses</taxon>
        <taxon>Duplodnaviria</taxon>
        <taxon>Heunggongvirae</taxon>
        <taxon>Uroviricota</taxon>
        <taxon>Caudoviricetes</taxon>
        <taxon>Peduoviridae</taxon>
        <taxon>Maltschvirus</taxon>
        <taxon>Maltschvirus maltsch</taxon>
    </lineage>
</organism>
<accession>A0A6J7WXJ8</accession>
<dbReference type="EMBL" id="LR798287">
    <property type="protein sequence ID" value="CAB5220814.1"/>
    <property type="molecule type" value="Genomic_DNA"/>
</dbReference>